<proteinExistence type="inferred from homology"/>
<dbReference type="GO" id="GO:0016787">
    <property type="term" value="F:hydrolase activity"/>
    <property type="evidence" value="ECO:0007669"/>
    <property type="project" value="UniProtKB-KW"/>
</dbReference>
<evidence type="ECO:0000313" key="4">
    <source>
        <dbReference type="Proteomes" id="UP001596415"/>
    </source>
</evidence>
<keyword evidence="4" id="KW-1185">Reference proteome</keyword>
<dbReference type="Pfam" id="PF13279">
    <property type="entry name" value="4HBT_2"/>
    <property type="match status" value="1"/>
</dbReference>
<gene>
    <name evidence="3" type="ORF">ACFQO1_08895</name>
</gene>
<dbReference type="CDD" id="cd00586">
    <property type="entry name" value="4HBT"/>
    <property type="match status" value="1"/>
</dbReference>
<dbReference type="EC" id="3.1.2.-" evidence="3"/>
<dbReference type="Gene3D" id="3.10.129.10">
    <property type="entry name" value="Hotdog Thioesterase"/>
    <property type="match status" value="1"/>
</dbReference>
<name>A0ABW2MVA3_9FLAO</name>
<dbReference type="RefSeq" id="WP_380217662.1">
    <property type="nucleotide sequence ID" value="NZ_JBHTBN010000004.1"/>
</dbReference>
<reference evidence="4" key="1">
    <citation type="journal article" date="2019" name="Int. J. Syst. Evol. Microbiol.">
        <title>The Global Catalogue of Microorganisms (GCM) 10K type strain sequencing project: providing services to taxonomists for standard genome sequencing and annotation.</title>
        <authorList>
            <consortium name="The Broad Institute Genomics Platform"/>
            <consortium name="The Broad Institute Genome Sequencing Center for Infectious Disease"/>
            <person name="Wu L."/>
            <person name="Ma J."/>
        </authorList>
    </citation>
    <scope>NUCLEOTIDE SEQUENCE [LARGE SCALE GENOMIC DNA]</scope>
    <source>
        <strain evidence="4">CGMCC 1.16306</strain>
    </source>
</reference>
<sequence length="131" mass="15222">MEAEIFNLEITVSEKHIDAQNHVNNLVYLEWCLAAAEAHWEKNTSEAIRKQYIWYVLNHNISYKAAAFLGEKLEVQTWVSNTSGVKSERSYSIRRKTDNQLLIEAKTLWCLIDAESVKPVLIPEEIRTLFL</sequence>
<evidence type="ECO:0000256" key="2">
    <source>
        <dbReference type="ARBA" id="ARBA00022801"/>
    </source>
</evidence>
<dbReference type="InterPro" id="IPR050563">
    <property type="entry name" value="4-hydroxybenzoyl-CoA_TE"/>
</dbReference>
<protein>
    <submittedName>
        <fullName evidence="3">Acyl-CoA thioesterase</fullName>
        <ecNumber evidence="3">3.1.2.-</ecNumber>
    </submittedName>
</protein>
<evidence type="ECO:0000313" key="3">
    <source>
        <dbReference type="EMBL" id="MFC7357803.1"/>
    </source>
</evidence>
<accession>A0ABW2MVA3</accession>
<dbReference type="InterPro" id="IPR029069">
    <property type="entry name" value="HotDog_dom_sf"/>
</dbReference>
<comment type="similarity">
    <text evidence="1">Belongs to the 4-hydroxybenzoyl-CoA thioesterase family.</text>
</comment>
<dbReference type="SUPFAM" id="SSF54637">
    <property type="entry name" value="Thioesterase/thiol ester dehydrase-isomerase"/>
    <property type="match status" value="1"/>
</dbReference>
<keyword evidence="2 3" id="KW-0378">Hydrolase</keyword>
<dbReference type="EMBL" id="JBHTBN010000004">
    <property type="protein sequence ID" value="MFC7357803.1"/>
    <property type="molecule type" value="Genomic_DNA"/>
</dbReference>
<dbReference type="PANTHER" id="PTHR31793:SF27">
    <property type="entry name" value="NOVEL THIOESTERASE SUPERFAMILY DOMAIN AND SAPOSIN A-TYPE DOMAIN CONTAINING PROTEIN (0610012H03RIK)"/>
    <property type="match status" value="1"/>
</dbReference>
<organism evidence="3 4">
    <name type="scientific">Jejudonia soesokkakensis</name>
    <dbReference type="NCBI Taxonomy" id="1323432"/>
    <lineage>
        <taxon>Bacteria</taxon>
        <taxon>Pseudomonadati</taxon>
        <taxon>Bacteroidota</taxon>
        <taxon>Flavobacteriia</taxon>
        <taxon>Flavobacteriales</taxon>
        <taxon>Flavobacteriaceae</taxon>
        <taxon>Jejudonia</taxon>
    </lineage>
</organism>
<evidence type="ECO:0000256" key="1">
    <source>
        <dbReference type="ARBA" id="ARBA00005953"/>
    </source>
</evidence>
<dbReference type="PANTHER" id="PTHR31793">
    <property type="entry name" value="4-HYDROXYBENZOYL-COA THIOESTERASE FAMILY MEMBER"/>
    <property type="match status" value="1"/>
</dbReference>
<comment type="caution">
    <text evidence="3">The sequence shown here is derived from an EMBL/GenBank/DDBJ whole genome shotgun (WGS) entry which is preliminary data.</text>
</comment>
<dbReference type="Proteomes" id="UP001596415">
    <property type="component" value="Unassembled WGS sequence"/>
</dbReference>